<feature type="non-terminal residue" evidence="1">
    <location>
        <position position="1"/>
    </location>
</feature>
<dbReference type="AlphaFoldDB" id="A0A382V7Z3"/>
<evidence type="ECO:0000313" key="1">
    <source>
        <dbReference type="EMBL" id="SVD42580.1"/>
    </source>
</evidence>
<organism evidence="1">
    <name type="scientific">marine metagenome</name>
    <dbReference type="NCBI Taxonomy" id="408172"/>
    <lineage>
        <taxon>unclassified sequences</taxon>
        <taxon>metagenomes</taxon>
        <taxon>ecological metagenomes</taxon>
    </lineage>
</organism>
<accession>A0A382V7Z3</accession>
<gene>
    <name evidence="1" type="ORF">METZ01_LOCUS395434</name>
</gene>
<sequence>VSALAGGGEYRTEMPSMKACLDARIAITKQDKTIKTLCVPKGDETTKMKEFFGIFMGMVDQIIERQELERLHIEANRQCSDCPESE</sequence>
<reference evidence="1" key="1">
    <citation type="submission" date="2018-05" db="EMBL/GenBank/DDBJ databases">
        <authorList>
            <person name="Lanie J.A."/>
            <person name="Ng W.-L."/>
            <person name="Kazmierczak K.M."/>
            <person name="Andrzejewski T.M."/>
            <person name="Davidsen T.M."/>
            <person name="Wayne K.J."/>
            <person name="Tettelin H."/>
            <person name="Glass J.I."/>
            <person name="Rusch D."/>
            <person name="Podicherti R."/>
            <person name="Tsui H.-C.T."/>
            <person name="Winkler M.E."/>
        </authorList>
    </citation>
    <scope>NUCLEOTIDE SEQUENCE</scope>
</reference>
<protein>
    <submittedName>
        <fullName evidence="1">Uncharacterized protein</fullName>
    </submittedName>
</protein>
<dbReference type="EMBL" id="UINC01149859">
    <property type="protein sequence ID" value="SVD42580.1"/>
    <property type="molecule type" value="Genomic_DNA"/>
</dbReference>
<name>A0A382V7Z3_9ZZZZ</name>
<proteinExistence type="predicted"/>